<feature type="coiled-coil region" evidence="1">
    <location>
        <begin position="166"/>
        <end position="203"/>
    </location>
</feature>
<feature type="compositionally biased region" description="Basic and acidic residues" evidence="2">
    <location>
        <begin position="1152"/>
        <end position="1162"/>
    </location>
</feature>
<feature type="compositionally biased region" description="Low complexity" evidence="2">
    <location>
        <begin position="621"/>
        <end position="631"/>
    </location>
</feature>
<dbReference type="Proteomes" id="UP000030690">
    <property type="component" value="Unassembled WGS sequence"/>
</dbReference>
<evidence type="ECO:0000313" key="3">
    <source>
        <dbReference type="EMBL" id="ETW15791.1"/>
    </source>
</evidence>
<feature type="compositionally biased region" description="Acidic residues" evidence="2">
    <location>
        <begin position="1163"/>
        <end position="1173"/>
    </location>
</feature>
<feature type="coiled-coil region" evidence="1">
    <location>
        <begin position="232"/>
        <end position="259"/>
    </location>
</feature>
<reference evidence="3 4" key="1">
    <citation type="submission" date="2013-02" db="EMBL/GenBank/DDBJ databases">
        <title>The Genome Annotation of Plasmodium falciparum Vietnam Oak-Knoll (FVO).</title>
        <authorList>
            <consortium name="The Broad Institute Genome Sequencing Platform"/>
            <consortium name="The Broad Institute Genome Sequencing Center for Infectious Disease"/>
            <person name="Neafsey D."/>
            <person name="Hoffman S."/>
            <person name="Volkman S."/>
            <person name="Rosenthal P."/>
            <person name="Walker B."/>
            <person name="Young S.K."/>
            <person name="Zeng Q."/>
            <person name="Gargeya S."/>
            <person name="Fitzgerald M."/>
            <person name="Haas B."/>
            <person name="Abouelleil A."/>
            <person name="Allen A.W."/>
            <person name="Alvarado L."/>
            <person name="Arachchi H.M."/>
            <person name="Berlin A.M."/>
            <person name="Chapman S.B."/>
            <person name="Gainer-Dewar J."/>
            <person name="Goldberg J."/>
            <person name="Griggs A."/>
            <person name="Gujja S."/>
            <person name="Hansen M."/>
            <person name="Howarth C."/>
            <person name="Imamovic A."/>
            <person name="Ireland A."/>
            <person name="Larimer J."/>
            <person name="McCowan C."/>
            <person name="Murphy C."/>
            <person name="Pearson M."/>
            <person name="Poon T.W."/>
            <person name="Priest M."/>
            <person name="Roberts A."/>
            <person name="Saif S."/>
            <person name="Shea T."/>
            <person name="Sisk P."/>
            <person name="Sykes S."/>
            <person name="Wortman J."/>
            <person name="Nusbaum C."/>
            <person name="Birren B."/>
        </authorList>
    </citation>
    <scope>NUCLEOTIDE SEQUENCE [LARGE SCALE GENOMIC DNA]</scope>
    <source>
        <strain evidence="4">Vietnam Oak-Knoll (FVO)</strain>
    </source>
</reference>
<name>A0A024UYY2_PLAFA</name>
<feature type="region of interest" description="Disordered" evidence="2">
    <location>
        <begin position="1152"/>
        <end position="1173"/>
    </location>
</feature>
<evidence type="ECO:0000256" key="2">
    <source>
        <dbReference type="SAM" id="MobiDB-lite"/>
    </source>
</evidence>
<dbReference type="AlphaFoldDB" id="A0A024UYY2"/>
<feature type="region of interest" description="Disordered" evidence="2">
    <location>
        <begin position="491"/>
        <end position="526"/>
    </location>
</feature>
<reference evidence="3 4" key="2">
    <citation type="submission" date="2013-02" db="EMBL/GenBank/DDBJ databases">
        <title>The Genome Sequence of Plasmodium falciparum Vietnam Oak-Knoll (FVO).</title>
        <authorList>
            <consortium name="The Broad Institute Genome Sequencing Platform"/>
            <consortium name="The Broad Institute Genome Sequencing Center for Infectious Disease"/>
            <person name="Neafsey D."/>
            <person name="Cheeseman I."/>
            <person name="Volkman S."/>
            <person name="Adams J."/>
            <person name="Walker B."/>
            <person name="Young S.K."/>
            <person name="Zeng Q."/>
            <person name="Gargeya S."/>
            <person name="Fitzgerald M."/>
            <person name="Haas B."/>
            <person name="Abouelleil A."/>
            <person name="Alvarado L."/>
            <person name="Arachchi H.M."/>
            <person name="Berlin A.M."/>
            <person name="Chapman S.B."/>
            <person name="Dewar J."/>
            <person name="Goldberg J."/>
            <person name="Griggs A."/>
            <person name="Gujja S."/>
            <person name="Hansen M."/>
            <person name="Howarth C."/>
            <person name="Imamovic A."/>
            <person name="Larimer J."/>
            <person name="McCowan C."/>
            <person name="Murphy C."/>
            <person name="Neiman D."/>
            <person name="Pearson M."/>
            <person name="Priest M."/>
            <person name="Roberts A."/>
            <person name="Saif S."/>
            <person name="Shea T."/>
            <person name="Sisk P."/>
            <person name="Sykes S."/>
            <person name="Wortman J."/>
            <person name="Nusbaum C."/>
            <person name="Birren B."/>
        </authorList>
    </citation>
    <scope>NUCLEOTIDE SEQUENCE [LARGE SCALE GENOMIC DNA]</scope>
    <source>
        <strain evidence="4">Vietnam Oak-Knoll (FVO)</strain>
    </source>
</reference>
<feature type="compositionally biased region" description="Low complexity" evidence="2">
    <location>
        <begin position="651"/>
        <end position="660"/>
    </location>
</feature>
<keyword evidence="1" id="KW-0175">Coiled coil</keyword>
<evidence type="ECO:0000256" key="1">
    <source>
        <dbReference type="SAM" id="Coils"/>
    </source>
</evidence>
<feature type="compositionally biased region" description="Low complexity" evidence="2">
    <location>
        <begin position="512"/>
        <end position="526"/>
    </location>
</feature>
<feature type="region of interest" description="Disordered" evidence="2">
    <location>
        <begin position="615"/>
        <end position="660"/>
    </location>
</feature>
<gene>
    <name evidence="3" type="ORF">PFFVO_05243</name>
</gene>
<protein>
    <submittedName>
        <fullName evidence="3">Uncharacterized protein</fullName>
    </submittedName>
</protein>
<proteinExistence type="predicted"/>
<dbReference type="EMBL" id="KI925153">
    <property type="protein sequence ID" value="ETW15791.1"/>
    <property type="molecule type" value="Genomic_DNA"/>
</dbReference>
<accession>A0A024UYY2</accession>
<sequence>MAHLHKMIDKNIDKSSSDISLERQKNMPYSHKENNDIIQNLNIYQDKSLPCEKYNDEYTLVRTMDASNGSIKNGNSYDKLYEDVYMIRSLNADMDEETKKKMITYKNNYINEEGEQIYKKCSLERYNNLHNTECIDQQNVKVHEVEYSDDNEKNENDIIREYHLVKDNIKNNLMFLKNQSEFLRNKNEEFEELNDTKKNTKINEKFCAQNFLSLIQTFKNNIRKEKVLNSGNENMINLNENFLDDNRNLENELKMKAEKCIDDEKGGIYDHNNDNMVKGKGSNAKGRRRKRKKNMNECNDNINKQSKICEEEKVDFTKNYNINEQNIILNEKYNDNSFNYDINRNNKSNTNIYNYNTNDFKNIKNEEQNINNNILSKKRKTVSFSNMNIDTNNQISNTYENNISFNKNVENDKVINIYQTKISHNQEEMDKTNNQQMKRRCYTRNNSTNVSEYISKEVLYNFIKNMSKVAVNPKQLDSSCNEMYEAKEINEFPKGNKRNVPNNTKDKEDINNDNNNNNNNNKNNINCSYKDTFPYYLSMNDKKNRAYTENDNDTTSCSKENVAFYEHNNNNLKNINNIKVCNNKSHEKYNYINTSNNMINTYRNNDIHEDKYKEYNKTKRNTNNSKENTNNSKEDINNSKEDINNSKEDTNNNNCSDNNMNTSSYNEHFKYIIKNYIKNKNKDNYALLNQVFETNKNKRICINNSEKENHLKEIINNNNNNNNNNYYYYHKDNFKIFSGPATDKEIINNFISNIKSMEKAKEKECEAEYNKIINNNYNIRTNSFHNNNNKSSNNNSNTSAIERYVYEILNKFNRTYCKELYKENHVYQKQSIQNDNTKNLKGNNDSLYPFLNEQSKINEPDNKEIAPTVSSCLNVREYLKLKKLLHISNEIQDINQNKKDIQKKEEEHIHNNTENGDVMNKKINIKITEYNLTQMYNDYINMYGNKKKKDFIKMIENSSFGPAEYDNNFSNYKICEGIIKNFLNNKSMNSDDKIDQHDVMEILEKYNNYLKLRNYIIPKNMYTISCDHKNDNIGSCIYCSKINFRIYKPSSQNDYSNERNNVENNKNEQVLRNPLVNNELFCNYHKIQIKKLNYLSLNNINMKTVRDLDLVGCTNTSCFFHKYRITGCNEKKCINANNNYVNSCNIESTNDGKDDNNDKLDGDEINGDEINGD</sequence>
<organism evidence="3 4">
    <name type="scientific">Plasmodium falciparum Vietnam Oak-Knoll</name>
    <name type="common">FVO</name>
    <dbReference type="NCBI Taxonomy" id="1036723"/>
    <lineage>
        <taxon>Eukaryota</taxon>
        <taxon>Sar</taxon>
        <taxon>Alveolata</taxon>
        <taxon>Apicomplexa</taxon>
        <taxon>Aconoidasida</taxon>
        <taxon>Haemosporida</taxon>
        <taxon>Plasmodiidae</taxon>
        <taxon>Plasmodium</taxon>
        <taxon>Plasmodium (Laverania)</taxon>
    </lineage>
</organism>
<evidence type="ECO:0000313" key="4">
    <source>
        <dbReference type="Proteomes" id="UP000030690"/>
    </source>
</evidence>
<dbReference type="OrthoDB" id="387374at2759"/>
<feature type="compositionally biased region" description="Basic and acidic residues" evidence="2">
    <location>
        <begin position="632"/>
        <end position="650"/>
    </location>
</feature>